<name>A0A2H6N8M7_9SAUR</name>
<dbReference type="AlphaFoldDB" id="A0A2H6N8M7"/>
<keyword evidence="1" id="KW-0472">Membrane</keyword>
<feature type="transmembrane region" description="Helical" evidence="1">
    <location>
        <begin position="78"/>
        <end position="97"/>
    </location>
</feature>
<reference evidence="2" key="1">
    <citation type="submission" date="2017-07" db="EMBL/GenBank/DDBJ databases">
        <authorList>
            <person name="Mikheyev A."/>
            <person name="Grau M."/>
        </authorList>
    </citation>
    <scope>NUCLEOTIDE SEQUENCE</scope>
    <source>
        <tissue evidence="2">Venom_gland</tissue>
    </source>
</reference>
<evidence type="ECO:0000313" key="2">
    <source>
        <dbReference type="EMBL" id="LAA27016.1"/>
    </source>
</evidence>
<sequence length="101" mass="11812">MSTMINTRALLFITLSYLSAFCFQKVLIGGNRQFTWSSKLGEFAGTREANWLALTEDLFSRQTTWPKQHLLKDTIHKLIFSSIIMRFLYYSSGLFIYQLED</sequence>
<protein>
    <submittedName>
        <fullName evidence="2">Uncharacterized protein</fullName>
    </submittedName>
</protein>
<dbReference type="EMBL" id="IACI01067066">
    <property type="protein sequence ID" value="LAA27016.1"/>
    <property type="molecule type" value="Transcribed_RNA"/>
</dbReference>
<keyword evidence="1" id="KW-1133">Transmembrane helix</keyword>
<accession>A0A2H6N8M7</accession>
<organism evidence="2">
    <name type="scientific">Micrurus carvalhoi</name>
    <dbReference type="NCBI Taxonomy" id="3147026"/>
    <lineage>
        <taxon>Eukaryota</taxon>
        <taxon>Metazoa</taxon>
        <taxon>Chordata</taxon>
        <taxon>Craniata</taxon>
        <taxon>Vertebrata</taxon>
        <taxon>Euteleostomi</taxon>
        <taxon>Lepidosauria</taxon>
        <taxon>Squamata</taxon>
        <taxon>Bifurcata</taxon>
        <taxon>Unidentata</taxon>
        <taxon>Episquamata</taxon>
        <taxon>Toxicofera</taxon>
        <taxon>Serpentes</taxon>
        <taxon>Colubroidea</taxon>
        <taxon>Elapidae</taxon>
        <taxon>Elapinae</taxon>
        <taxon>Micrurus</taxon>
    </lineage>
</organism>
<reference evidence="2" key="2">
    <citation type="submission" date="2017-12" db="EMBL/GenBank/DDBJ databases">
        <title>Coralsnake Venomics: Analyses of Venom Gland Transcriptomes and Proteomes of Six Brazilian Taxa.</title>
        <authorList>
            <person name="Aird S.D."/>
            <person name="Jorge da Silva N."/>
            <person name="Qiu L."/>
            <person name="Villar-Briones A."/>
            <person name="Aparecida-Saddi V."/>
            <person name="Campos-Telles M.P."/>
            <person name="Grau M."/>
            <person name="Mikheyev A.S."/>
        </authorList>
    </citation>
    <scope>NUCLEOTIDE SEQUENCE</scope>
    <source>
        <tissue evidence="2">Venom_gland</tissue>
    </source>
</reference>
<keyword evidence="1" id="KW-0812">Transmembrane</keyword>
<evidence type="ECO:0000256" key="1">
    <source>
        <dbReference type="SAM" id="Phobius"/>
    </source>
</evidence>
<proteinExistence type="predicted"/>